<accession>A0A7R9YA31</accession>
<protein>
    <submittedName>
        <fullName evidence="3">Uncharacterized protein</fullName>
    </submittedName>
</protein>
<feature type="region of interest" description="Disordered" evidence="2">
    <location>
        <begin position="59"/>
        <end position="81"/>
    </location>
</feature>
<keyword evidence="1" id="KW-0175">Coiled coil</keyword>
<dbReference type="EMBL" id="HBEA01003160">
    <property type="protein sequence ID" value="CAD8252860.1"/>
    <property type="molecule type" value="Transcribed_RNA"/>
</dbReference>
<evidence type="ECO:0000313" key="3">
    <source>
        <dbReference type="EMBL" id="CAD8252860.1"/>
    </source>
</evidence>
<organism evidence="3">
    <name type="scientific">Pinguiococcus pyrenoidosus</name>
    <dbReference type="NCBI Taxonomy" id="172671"/>
    <lineage>
        <taxon>Eukaryota</taxon>
        <taxon>Sar</taxon>
        <taxon>Stramenopiles</taxon>
        <taxon>Ochrophyta</taxon>
        <taxon>Pinguiophyceae</taxon>
        <taxon>Pinguiochrysidales</taxon>
        <taxon>Pinguiochrysidaceae</taxon>
        <taxon>Pinguiococcus</taxon>
    </lineage>
</organism>
<reference evidence="3" key="1">
    <citation type="submission" date="2021-01" db="EMBL/GenBank/DDBJ databases">
        <authorList>
            <person name="Corre E."/>
            <person name="Pelletier E."/>
            <person name="Niang G."/>
            <person name="Scheremetjew M."/>
            <person name="Finn R."/>
            <person name="Kale V."/>
            <person name="Holt S."/>
            <person name="Cochrane G."/>
            <person name="Meng A."/>
            <person name="Brown T."/>
            <person name="Cohen L."/>
        </authorList>
    </citation>
    <scope>NUCLEOTIDE SEQUENCE</scope>
    <source>
        <strain evidence="3">CCMP2078</strain>
    </source>
</reference>
<gene>
    <name evidence="3" type="ORF">PPYR1160_LOCUS2352</name>
</gene>
<sequence length="792" mass="86112">MLMSLFIGWMFRLRPMVLFGGLALGLVLPKALEATGVCASAMLAFCAQSCFTARKATASPRLAPPRSPTRSPRRAPMMPELQEDTIDLEAPKGEQSLWERCYACLLRKQVYSISVPSKDAKEKPRPKSMVPRWCSPKTAEVLNTYHPSVKKLAKRAIPWLPTSALSRMCISIILCIVVIDHEVDRPSVVDVSELSIPKTNVSMTAGHAGPMIAAGFPLPADSAQASAPTEPMARQAIVPAASSVDTEEMARREEDVKKREEAANKALEDALAAQQDLANQLKRTHEVHKQMEEERAAQEALAAKLVEDALSKQREAMENTVKKMEQVKQDTQEHLLNAQKIAESNAASAEAARLSAPVMVAPETNSAAPAIQASGQSAMGSAGGILTAPVTDTQDGSGDIIDVGQAALSLPLLPHQQVGTNPFLTVSVDGEKPVPPKTKCPNGCPFGASDKNIHIVWTTLQQAEATRGIMGGANLAEAKLRDFIALSVPSMALNYRNGWRGVWLVYYDDPTHAKYPAGYIERLTEALKELPFAAALPAAIKGSGGGQRYQFTGGGKCMQHTKQLRKAIKDGMFPEIRPPPTDKTYGVSKTVSMTHLEPGDAFATNYLGDIQRKAYNWDLEVKKGKWPPSEAQWPPAGGIPDGSPSEPALVLCAFSHVFWYPNPSEPSAAEGFLSDKMTEKRCVASGMTVHQFRTDAIASYLVQRHKYKPSVKFFQGIDTRYFDDAIVIKTLDSPRPLPSPSQSVELLHAFFDGKLSHDQLQAAASWRMEHAEEIATECKASPDFVHCDAVSS</sequence>
<evidence type="ECO:0000256" key="2">
    <source>
        <dbReference type="SAM" id="MobiDB-lite"/>
    </source>
</evidence>
<name>A0A7R9YA31_9STRA</name>
<dbReference type="AlphaFoldDB" id="A0A7R9YA31"/>
<proteinExistence type="predicted"/>
<feature type="compositionally biased region" description="Low complexity" evidence="2">
    <location>
        <begin position="68"/>
        <end position="79"/>
    </location>
</feature>
<dbReference type="CDD" id="cd22265">
    <property type="entry name" value="UDM1_RNF168"/>
    <property type="match status" value="1"/>
</dbReference>
<evidence type="ECO:0000256" key="1">
    <source>
        <dbReference type="SAM" id="Coils"/>
    </source>
</evidence>
<feature type="coiled-coil region" evidence="1">
    <location>
        <begin position="250"/>
        <end position="334"/>
    </location>
</feature>